<comment type="caution">
    <text evidence="1">The sequence shown here is derived from an EMBL/GenBank/DDBJ whole genome shotgun (WGS) entry which is preliminary data.</text>
</comment>
<dbReference type="Proteomes" id="UP000824230">
    <property type="component" value="Unassembled WGS sequence"/>
</dbReference>
<sequence>MADYRADPEKMMEGSRQVRSLAEIVGQYAQDVRSVERNLQIQNNLGWGIRQSLGHLSQTLEEDSRKTNALSDGLEKAALFYGQTEEKISQYYSGKLEKKLSGKNESAEGGKGEAKAKFDTDRKVSWAQGVLAGQGEFLGAETSGRLEGELLGASWKPEFSTGIIWKEEKDKDGNTVRRLSDLSLITAAVAGEVYVAKGSAKGNWGYLRGEAQGSVGQISAKGEIGAALFKDGKFAPQIGAKAEASAVGIQGKAEAGIGTENNNIHVGADGKVGVAKAGAEAGIGKVTHTNANGKSIEGYGIKAEAGAEAYAAEGRLSGGLEIFGIRIDAGITGKAGGAGVKAGGAVTTGGVSGNIGAGFGLGVGIDISIDWSNFKWGW</sequence>
<evidence type="ECO:0000313" key="1">
    <source>
        <dbReference type="EMBL" id="HIX39028.1"/>
    </source>
</evidence>
<reference evidence="1" key="2">
    <citation type="submission" date="2021-04" db="EMBL/GenBank/DDBJ databases">
        <authorList>
            <person name="Gilroy R."/>
        </authorList>
    </citation>
    <scope>NUCLEOTIDE SEQUENCE</scope>
    <source>
        <strain evidence="1">ChiHjej12B11-1927</strain>
    </source>
</reference>
<name>A0A9D1VQD4_9FIRM</name>
<organism evidence="1 2">
    <name type="scientific">Candidatus Blautia pullistercoris</name>
    <dbReference type="NCBI Taxonomy" id="2838499"/>
    <lineage>
        <taxon>Bacteria</taxon>
        <taxon>Bacillati</taxon>
        <taxon>Bacillota</taxon>
        <taxon>Clostridia</taxon>
        <taxon>Lachnospirales</taxon>
        <taxon>Lachnospiraceae</taxon>
        <taxon>Blautia</taxon>
    </lineage>
</organism>
<accession>A0A9D1VQD4</accession>
<evidence type="ECO:0000313" key="2">
    <source>
        <dbReference type="Proteomes" id="UP000824230"/>
    </source>
</evidence>
<protein>
    <submittedName>
        <fullName evidence="1">Uncharacterized protein</fullName>
    </submittedName>
</protein>
<dbReference type="AlphaFoldDB" id="A0A9D1VQD4"/>
<dbReference type="EMBL" id="DXFG01000331">
    <property type="protein sequence ID" value="HIX39028.1"/>
    <property type="molecule type" value="Genomic_DNA"/>
</dbReference>
<reference evidence="1" key="1">
    <citation type="journal article" date="2021" name="PeerJ">
        <title>Extensive microbial diversity within the chicken gut microbiome revealed by metagenomics and culture.</title>
        <authorList>
            <person name="Gilroy R."/>
            <person name="Ravi A."/>
            <person name="Getino M."/>
            <person name="Pursley I."/>
            <person name="Horton D.L."/>
            <person name="Alikhan N.F."/>
            <person name="Baker D."/>
            <person name="Gharbi K."/>
            <person name="Hall N."/>
            <person name="Watson M."/>
            <person name="Adriaenssens E.M."/>
            <person name="Foster-Nyarko E."/>
            <person name="Jarju S."/>
            <person name="Secka A."/>
            <person name="Antonio M."/>
            <person name="Oren A."/>
            <person name="Chaudhuri R.R."/>
            <person name="La Ragione R."/>
            <person name="Hildebrand F."/>
            <person name="Pallen M.J."/>
        </authorList>
    </citation>
    <scope>NUCLEOTIDE SEQUENCE</scope>
    <source>
        <strain evidence="1">ChiHjej12B11-1927</strain>
    </source>
</reference>
<proteinExistence type="predicted"/>
<gene>
    <name evidence="1" type="ORF">H9738_14370</name>
</gene>